<dbReference type="InterPro" id="IPR007391">
    <property type="entry name" value="Vancomycin_resist_VanW"/>
</dbReference>
<dbReference type="SMART" id="SM01208">
    <property type="entry name" value="G5"/>
    <property type="match status" value="1"/>
</dbReference>
<proteinExistence type="predicted"/>
<keyword evidence="3" id="KW-1133">Transmembrane helix</keyword>
<evidence type="ECO:0000256" key="3">
    <source>
        <dbReference type="SAM" id="Phobius"/>
    </source>
</evidence>
<dbReference type="Proteomes" id="UP000246114">
    <property type="component" value="Unassembled WGS sequence"/>
</dbReference>
<protein>
    <submittedName>
        <fullName evidence="6">Vancomycin resistance protein YoaR, contains peptidoglycan-binding and VanW domains</fullName>
    </submittedName>
    <submittedName>
        <fullName evidence="5">Vanomycin resistance protein VanB</fullName>
    </submittedName>
</protein>
<evidence type="ECO:0000313" key="8">
    <source>
        <dbReference type="Proteomes" id="UP000246114"/>
    </source>
</evidence>
<keyword evidence="7" id="KW-1185">Reference proteome</keyword>
<dbReference type="Pfam" id="PF07501">
    <property type="entry name" value="G5"/>
    <property type="match status" value="1"/>
</dbReference>
<evidence type="ECO:0000313" key="5">
    <source>
        <dbReference type="EMBL" id="PWL51334.1"/>
    </source>
</evidence>
<accession>A0A1I2KHW4</accession>
<dbReference type="Proteomes" id="UP000182135">
    <property type="component" value="Unassembled WGS sequence"/>
</dbReference>
<organism evidence="6 7">
    <name type="scientific">Clostridium cadaveris</name>
    <dbReference type="NCBI Taxonomy" id="1529"/>
    <lineage>
        <taxon>Bacteria</taxon>
        <taxon>Bacillati</taxon>
        <taxon>Bacillota</taxon>
        <taxon>Clostridia</taxon>
        <taxon>Eubacteriales</taxon>
        <taxon>Clostridiaceae</taxon>
        <taxon>Clostridium</taxon>
    </lineage>
</organism>
<dbReference type="Gene3D" id="2.20.230.10">
    <property type="entry name" value="Resuscitation-promoting factor rpfb"/>
    <property type="match status" value="1"/>
</dbReference>
<keyword evidence="1" id="KW-0732">Signal</keyword>
<keyword evidence="3" id="KW-0812">Transmembrane</keyword>
<name>A0A1I2KHW4_9CLOT</name>
<feature type="region of interest" description="Disordered" evidence="2">
    <location>
        <begin position="459"/>
        <end position="481"/>
    </location>
</feature>
<dbReference type="PROSITE" id="PS51109">
    <property type="entry name" value="G5"/>
    <property type="match status" value="1"/>
</dbReference>
<dbReference type="AlphaFoldDB" id="A0A1I2KHW4"/>
<dbReference type="eggNOG" id="COG2720">
    <property type="taxonomic scope" value="Bacteria"/>
</dbReference>
<dbReference type="InterPro" id="IPR052913">
    <property type="entry name" value="Glycopeptide_resist_protein"/>
</dbReference>
<dbReference type="PANTHER" id="PTHR35788:SF1">
    <property type="entry name" value="EXPORTED PROTEIN"/>
    <property type="match status" value="1"/>
</dbReference>
<reference evidence="6 7" key="1">
    <citation type="submission" date="2016-10" db="EMBL/GenBank/DDBJ databases">
        <authorList>
            <person name="de Groot N.N."/>
        </authorList>
    </citation>
    <scope>NUCLEOTIDE SEQUENCE [LARGE SCALE GENOMIC DNA]</scope>
    <source>
        <strain evidence="6 7">NLAE-zl-G419</strain>
    </source>
</reference>
<dbReference type="InterPro" id="IPR022029">
    <property type="entry name" value="YoaR-like_PG-bd"/>
</dbReference>
<evidence type="ECO:0000313" key="6">
    <source>
        <dbReference type="EMBL" id="SFF64536.1"/>
    </source>
</evidence>
<dbReference type="PANTHER" id="PTHR35788">
    <property type="entry name" value="EXPORTED PROTEIN-RELATED"/>
    <property type="match status" value="1"/>
</dbReference>
<keyword evidence="3" id="KW-0472">Membrane</keyword>
<reference evidence="5 8" key="2">
    <citation type="submission" date="2018-03" db="EMBL/GenBank/DDBJ databases">
        <title>The uncultured portion of the human microbiome is neutrally assembled.</title>
        <authorList>
            <person name="Jeraldo P."/>
            <person name="Boardman L."/>
            <person name="White B.A."/>
            <person name="Nelson H."/>
            <person name="Goldenfeld N."/>
            <person name="Chia N."/>
        </authorList>
    </citation>
    <scope>NUCLEOTIDE SEQUENCE [LARGE SCALE GENOMIC DNA]</scope>
    <source>
        <strain evidence="5">CIM:MAG 903</strain>
    </source>
</reference>
<gene>
    <name evidence="5" type="ORF">DBY38_14940</name>
    <name evidence="6" type="ORF">SAMN04487885_10570</name>
</gene>
<dbReference type="RefSeq" id="WP_027637306.1">
    <property type="nucleotide sequence ID" value="NZ_BAAACD010000045.1"/>
</dbReference>
<sequence length="481" mass="53244">MKENGKESKNKSKMKITIISVSVAVILFIAALVSYRIYVKNKVAEWDNLIYPQVIVESTNIGGMTKEEAKKELEEKYGKAILEKKLEVKANDKTYVLDYSKLNARYNIEDTVNKAFELHRDKSLMDAYKFIKNGSGETIKLDLTTDNEYVKEFIKTIADENNKEAKNATISINGGKISVADSTTGNKVDEEDLENKILEKINGELGESISLEAKIDVVEPSIKGESLKRINGKMSTYSTNFASSASGRASNVELSTKAINGTVVMPGETFSYNEVVGERTRARGYQDAGVIVGNKVENGLGGGICQTSSTLYQAIIRSGLKSVERYNHSLVVGYLPKGFDATVSWGGPDYKFKNTYDFPIYIEGYISNRNLIFNVYGDTVSNNKTYDFTSEVYETLTPTTQTIQDPNLPEGQTITEKSPTTGYRVKTYLHTYENGTLVKTEQISNDTYQKVDGVVKVGTKKVQAPPEQPETPPADNGNTGE</sequence>
<dbReference type="OrthoDB" id="9797191at2"/>
<dbReference type="EMBL" id="FOOE01000005">
    <property type="protein sequence ID" value="SFF64536.1"/>
    <property type="molecule type" value="Genomic_DNA"/>
</dbReference>
<dbReference type="EMBL" id="QAMZ01000057">
    <property type="protein sequence ID" value="PWL51334.1"/>
    <property type="molecule type" value="Genomic_DNA"/>
</dbReference>
<feature type="transmembrane region" description="Helical" evidence="3">
    <location>
        <begin position="16"/>
        <end position="38"/>
    </location>
</feature>
<evidence type="ECO:0000313" key="7">
    <source>
        <dbReference type="Proteomes" id="UP000182135"/>
    </source>
</evidence>
<feature type="domain" description="G5" evidence="4">
    <location>
        <begin position="382"/>
        <end position="461"/>
    </location>
</feature>
<dbReference type="InterPro" id="IPR011098">
    <property type="entry name" value="G5_dom"/>
</dbReference>
<dbReference type="Pfam" id="PF04294">
    <property type="entry name" value="VanW"/>
    <property type="match status" value="1"/>
</dbReference>
<dbReference type="STRING" id="1529.SAMN04487885_10570"/>
<evidence type="ECO:0000256" key="1">
    <source>
        <dbReference type="ARBA" id="ARBA00022729"/>
    </source>
</evidence>
<dbReference type="Pfam" id="PF12229">
    <property type="entry name" value="PG_binding_4"/>
    <property type="match status" value="1"/>
</dbReference>
<evidence type="ECO:0000256" key="2">
    <source>
        <dbReference type="SAM" id="MobiDB-lite"/>
    </source>
</evidence>
<evidence type="ECO:0000259" key="4">
    <source>
        <dbReference type="PROSITE" id="PS51109"/>
    </source>
</evidence>